<dbReference type="SMART" id="SM00849">
    <property type="entry name" value="Lactamase_B"/>
    <property type="match status" value="1"/>
</dbReference>
<proteinExistence type="predicted"/>
<dbReference type="PANTHER" id="PTHR30619">
    <property type="entry name" value="DNA INTERNALIZATION/COMPETENCE PROTEIN COMEC/REC2"/>
    <property type="match status" value="1"/>
</dbReference>
<dbReference type="InterPro" id="IPR052159">
    <property type="entry name" value="Competence_DNA_uptake"/>
</dbReference>
<protein>
    <recommendedName>
        <fullName evidence="1">Metallo-beta-lactamase domain-containing protein</fullName>
    </recommendedName>
</protein>
<dbReference type="InterPro" id="IPR036866">
    <property type="entry name" value="RibonucZ/Hydroxyglut_hydro"/>
</dbReference>
<dbReference type="AlphaFoldDB" id="A0A381NR10"/>
<dbReference type="InterPro" id="IPR001279">
    <property type="entry name" value="Metallo-B-lactamas"/>
</dbReference>
<dbReference type="SUPFAM" id="SSF56281">
    <property type="entry name" value="Metallo-hydrolase/oxidoreductase"/>
    <property type="match status" value="1"/>
</dbReference>
<organism evidence="2">
    <name type="scientific">marine metagenome</name>
    <dbReference type="NCBI Taxonomy" id="408172"/>
    <lineage>
        <taxon>unclassified sequences</taxon>
        <taxon>metagenomes</taxon>
        <taxon>ecological metagenomes</taxon>
    </lineage>
</organism>
<feature type="domain" description="Metallo-beta-lactamase" evidence="1">
    <location>
        <begin position="37"/>
        <end position="253"/>
    </location>
</feature>
<evidence type="ECO:0000259" key="1">
    <source>
        <dbReference type="SMART" id="SM00849"/>
    </source>
</evidence>
<evidence type="ECO:0000313" key="2">
    <source>
        <dbReference type="EMBL" id="SUZ56554.1"/>
    </source>
</evidence>
<name>A0A381NR10_9ZZZZ</name>
<dbReference type="Gene3D" id="3.60.15.10">
    <property type="entry name" value="Ribonuclease Z/Hydroxyacylglutathione hydrolase-like"/>
    <property type="match status" value="1"/>
</dbReference>
<reference evidence="2" key="1">
    <citation type="submission" date="2018-05" db="EMBL/GenBank/DDBJ databases">
        <authorList>
            <person name="Lanie J.A."/>
            <person name="Ng W.-L."/>
            <person name="Kazmierczak K.M."/>
            <person name="Andrzejewski T.M."/>
            <person name="Davidsen T.M."/>
            <person name="Wayne K.J."/>
            <person name="Tettelin H."/>
            <person name="Glass J.I."/>
            <person name="Rusch D."/>
            <person name="Podicherti R."/>
            <person name="Tsui H.-C.T."/>
            <person name="Winkler M.E."/>
        </authorList>
    </citation>
    <scope>NUCLEOTIDE SEQUENCE</scope>
</reference>
<sequence>MKKTLLFAISLITLGSAVSPVKASGQALEIYLIDVEGGGATLFVSPNGQTLLIDTGNGGQRATRDAGRIISAMRDASVTEINHLITTHWHGDHYGAMQELARQVPVRHFIDHGPSVESNATVAEFLSTTYRALYQDREHTVVTPGDRIPLGRIDVRVVTAAKQVIDRPLRGGGAVNPYCVDFTRQQEDNGENAQSVGIIAQFGAFRVLHLGDLTANTEFELMCPRNPIGTVDLFVVTHHGQPSSNAEVVVHAIEARAAIMNNGTRKGGQPEAMQVLHSAPGLEDLWQLHFSQLSGQEFTVPGLFIANGVDDEPGTMPVAPMTGPLRGLGVSPAPIHNGEAHWLKVSARADGSFTVTNSRNGFTKEYH</sequence>
<accession>A0A381NR10</accession>
<gene>
    <name evidence="2" type="ORF">METZ01_LOCUS9408</name>
</gene>
<dbReference type="Pfam" id="PF00753">
    <property type="entry name" value="Lactamase_B"/>
    <property type="match status" value="1"/>
</dbReference>
<dbReference type="EMBL" id="UINC01000510">
    <property type="protein sequence ID" value="SUZ56554.1"/>
    <property type="molecule type" value="Genomic_DNA"/>
</dbReference>
<dbReference type="PANTHER" id="PTHR30619:SF1">
    <property type="entry name" value="RECOMBINATION PROTEIN 2"/>
    <property type="match status" value="1"/>
</dbReference>